<gene>
    <name evidence="2" type="ORF">ARHIZOSPH14_14900</name>
</gene>
<evidence type="ECO:0000313" key="3">
    <source>
        <dbReference type="Proteomes" id="UP001144396"/>
    </source>
</evidence>
<sequence>MSRFPMFHVKRTTGGYMTERVAAGLPTGRLLAKSREPGLDRALDRSTARRFRGPEEETAPFHVKHSAICPECCGSPTLHTADPKGVSETGEIDRRTREPAVSLCA</sequence>
<evidence type="ECO:0000313" key="2">
    <source>
        <dbReference type="EMBL" id="GLI27248.1"/>
    </source>
</evidence>
<dbReference type="EMBL" id="BSDP01000001">
    <property type="protein sequence ID" value="GLI27248.1"/>
    <property type="molecule type" value="Genomic_DNA"/>
</dbReference>
<comment type="caution">
    <text evidence="2">The sequence shown here is derived from an EMBL/GenBank/DDBJ whole genome shotgun (WGS) entry which is preliminary data.</text>
</comment>
<feature type="region of interest" description="Disordered" evidence="1">
    <location>
        <begin position="79"/>
        <end position="105"/>
    </location>
</feature>
<dbReference type="AlphaFoldDB" id="A0A9W6D0J6"/>
<accession>A0A9W6D0J6</accession>
<evidence type="ECO:0000256" key="1">
    <source>
        <dbReference type="SAM" id="MobiDB-lite"/>
    </source>
</evidence>
<keyword evidence="3" id="KW-1185">Reference proteome</keyword>
<reference evidence="2" key="1">
    <citation type="submission" date="2022-12" db="EMBL/GenBank/DDBJ databases">
        <title>Reference genome sequencing for broad-spectrum identification of bacterial and archaeal isolates by mass spectrometry.</title>
        <authorList>
            <person name="Sekiguchi Y."/>
            <person name="Tourlousse D.M."/>
        </authorList>
    </citation>
    <scope>NUCLEOTIDE SEQUENCE</scope>
    <source>
        <strain evidence="2">14</strain>
    </source>
</reference>
<dbReference type="Proteomes" id="UP001144396">
    <property type="component" value="Unassembled WGS sequence"/>
</dbReference>
<name>A0A9W6D0J6_9MICO</name>
<protein>
    <submittedName>
        <fullName evidence="2">Uncharacterized protein</fullName>
    </submittedName>
</protein>
<organism evidence="2 3">
    <name type="scientific">Agromyces rhizosphaerae</name>
    <dbReference type="NCBI Taxonomy" id="88374"/>
    <lineage>
        <taxon>Bacteria</taxon>
        <taxon>Bacillati</taxon>
        <taxon>Actinomycetota</taxon>
        <taxon>Actinomycetes</taxon>
        <taxon>Micrococcales</taxon>
        <taxon>Microbacteriaceae</taxon>
        <taxon>Agromyces</taxon>
    </lineage>
</organism>
<proteinExistence type="predicted"/>